<keyword evidence="1" id="KW-0472">Membrane</keyword>
<dbReference type="RefSeq" id="WP_146351921.1">
    <property type="nucleotide sequence ID" value="NZ_VOBR01000007.1"/>
</dbReference>
<dbReference type="InterPro" id="IPR012349">
    <property type="entry name" value="Split_barrel_FMN-bd"/>
</dbReference>
<evidence type="ECO:0000256" key="1">
    <source>
        <dbReference type="SAM" id="Phobius"/>
    </source>
</evidence>
<reference evidence="2 3" key="1">
    <citation type="submission" date="2019-07" db="EMBL/GenBank/DDBJ databases">
        <title>Lentzea xizangensis sp. nov., isolated from Qinghai-Tibetan Plateau Soils.</title>
        <authorList>
            <person name="Huang J."/>
        </authorList>
    </citation>
    <scope>NUCLEOTIDE SEQUENCE [LARGE SCALE GENOMIC DNA]</scope>
    <source>
        <strain evidence="2 3">FXJ1.1311</strain>
    </source>
</reference>
<dbReference type="Gene3D" id="2.30.110.10">
    <property type="entry name" value="Electron Transport, Fmn-binding Protein, Chain A"/>
    <property type="match status" value="1"/>
</dbReference>
<dbReference type="Proteomes" id="UP000316639">
    <property type="component" value="Unassembled WGS sequence"/>
</dbReference>
<organism evidence="2 3">
    <name type="scientific">Lentzea tibetensis</name>
    <dbReference type="NCBI Taxonomy" id="2591470"/>
    <lineage>
        <taxon>Bacteria</taxon>
        <taxon>Bacillati</taxon>
        <taxon>Actinomycetota</taxon>
        <taxon>Actinomycetes</taxon>
        <taxon>Pseudonocardiales</taxon>
        <taxon>Pseudonocardiaceae</taxon>
        <taxon>Lentzea</taxon>
    </lineage>
</organism>
<sequence length="152" mass="16554">MAKTYRYGVLRRVGNVVIGTAVALGVAPSSYVLLTVPGRKSGVPRTIPIRLLAFAGEQWLVAPYGTRDWVRNVRAAGEVKVRNGRKVRTAKVVECGAREAAPVLRAYVAVEPFTRPFFDARHGGPVESFEAEADRHPVFRLENPQVDGGAEA</sequence>
<dbReference type="AlphaFoldDB" id="A0A563EW93"/>
<proteinExistence type="predicted"/>
<evidence type="ECO:0000313" key="2">
    <source>
        <dbReference type="EMBL" id="TWP51970.1"/>
    </source>
</evidence>
<name>A0A563EW93_9PSEU</name>
<dbReference type="EMBL" id="VOBR01000007">
    <property type="protein sequence ID" value="TWP51970.1"/>
    <property type="molecule type" value="Genomic_DNA"/>
</dbReference>
<dbReference type="NCBIfam" id="TIGR00026">
    <property type="entry name" value="hi_GC_TIGR00026"/>
    <property type="match status" value="1"/>
</dbReference>
<feature type="transmembrane region" description="Helical" evidence="1">
    <location>
        <begin position="12"/>
        <end position="34"/>
    </location>
</feature>
<protein>
    <submittedName>
        <fullName evidence="2">Nitroreductase family deazaflavin-dependent oxidoreductase</fullName>
    </submittedName>
</protein>
<accession>A0A563EW93</accession>
<dbReference type="GO" id="GO:0016491">
    <property type="term" value="F:oxidoreductase activity"/>
    <property type="evidence" value="ECO:0007669"/>
    <property type="project" value="InterPro"/>
</dbReference>
<dbReference type="OrthoDB" id="5186446at2"/>
<comment type="caution">
    <text evidence="2">The sequence shown here is derived from an EMBL/GenBank/DDBJ whole genome shotgun (WGS) entry which is preliminary data.</text>
</comment>
<keyword evidence="1" id="KW-1133">Transmembrane helix</keyword>
<dbReference type="InterPro" id="IPR004378">
    <property type="entry name" value="F420H2_quin_Rdtase"/>
</dbReference>
<keyword evidence="3" id="KW-1185">Reference proteome</keyword>
<dbReference type="Pfam" id="PF04075">
    <property type="entry name" value="F420H2_quin_red"/>
    <property type="match status" value="1"/>
</dbReference>
<evidence type="ECO:0000313" key="3">
    <source>
        <dbReference type="Proteomes" id="UP000316639"/>
    </source>
</evidence>
<keyword evidence="1" id="KW-0812">Transmembrane</keyword>
<gene>
    <name evidence="2" type="ORF">FKR81_14135</name>
</gene>